<proteinExistence type="predicted"/>
<protein>
    <recommendedName>
        <fullName evidence="3">DUF2917 domain-containing protein</fullName>
    </recommendedName>
</protein>
<reference evidence="2" key="1">
    <citation type="journal article" date="2020" name="MBio">
        <title>Horizontal gene transfer to a defensive symbiont with a reduced genome amongst a multipartite beetle microbiome.</title>
        <authorList>
            <person name="Waterworth S.C."/>
            <person name="Florez L.V."/>
            <person name="Rees E.R."/>
            <person name="Hertweck C."/>
            <person name="Kaltenpoth M."/>
            <person name="Kwan J.C."/>
        </authorList>
    </citation>
    <scope>NUCLEOTIDE SEQUENCE [LARGE SCALE GENOMIC DNA]</scope>
</reference>
<evidence type="ECO:0000313" key="1">
    <source>
        <dbReference type="EMBL" id="KAF1023846.1"/>
    </source>
</evidence>
<dbReference type="AlphaFoldDB" id="A0A7V8FS51"/>
<evidence type="ECO:0000313" key="2">
    <source>
        <dbReference type="Proteomes" id="UP000461670"/>
    </source>
</evidence>
<gene>
    <name evidence="1" type="ORF">GAK30_00212</name>
</gene>
<dbReference type="Pfam" id="PF11142">
    <property type="entry name" value="DUF2917"/>
    <property type="match status" value="1"/>
</dbReference>
<dbReference type="InterPro" id="IPR021317">
    <property type="entry name" value="DUF2917"/>
</dbReference>
<sequence length="121" mass="12449">MTAIATTFQSPQTSSGLRAAACDAVAGLQRNGLGMAPDTARGAVLSWQLPAGQAQTLRPDRAGRLQVRRGRAWLTGRTAPLQPEADLVLGAGQSVALAAGCAVIVEGWQGAEALELAWQTA</sequence>
<dbReference type="EMBL" id="WNDQ01000002">
    <property type="protein sequence ID" value="KAF1023846.1"/>
    <property type="molecule type" value="Genomic_DNA"/>
</dbReference>
<evidence type="ECO:0008006" key="3">
    <source>
        <dbReference type="Google" id="ProtNLM"/>
    </source>
</evidence>
<dbReference type="Proteomes" id="UP000461670">
    <property type="component" value="Unassembled WGS sequence"/>
</dbReference>
<organism evidence="1 2">
    <name type="scientific">Paracidovorax wautersii</name>
    <dbReference type="NCBI Taxonomy" id="1177982"/>
    <lineage>
        <taxon>Bacteria</taxon>
        <taxon>Pseudomonadati</taxon>
        <taxon>Pseudomonadota</taxon>
        <taxon>Betaproteobacteria</taxon>
        <taxon>Burkholderiales</taxon>
        <taxon>Comamonadaceae</taxon>
        <taxon>Paracidovorax</taxon>
    </lineage>
</organism>
<name>A0A7V8FS51_9BURK</name>
<comment type="caution">
    <text evidence="1">The sequence shown here is derived from an EMBL/GenBank/DDBJ whole genome shotgun (WGS) entry which is preliminary data.</text>
</comment>
<accession>A0A7V8FS51</accession>